<dbReference type="PANTHER" id="PTHR40463:SF1">
    <property type="entry name" value="PH-RESPONSE REGULATOR PROTEIN PALC"/>
    <property type="match status" value="1"/>
</dbReference>
<dbReference type="Proteomes" id="UP000268162">
    <property type="component" value="Unassembled WGS sequence"/>
</dbReference>
<dbReference type="EMBL" id="ML002322">
    <property type="protein sequence ID" value="RKP38857.1"/>
    <property type="molecule type" value="Genomic_DNA"/>
</dbReference>
<evidence type="ECO:0000256" key="1">
    <source>
        <dbReference type="ARBA" id="ARBA00010997"/>
    </source>
</evidence>
<accession>A0A4P9ZYU7</accession>
<evidence type="ECO:0000259" key="4">
    <source>
        <dbReference type="PROSITE" id="PS51180"/>
    </source>
</evidence>
<dbReference type="Gene3D" id="1.25.40.280">
    <property type="entry name" value="alix/aip1 like domains"/>
    <property type="match status" value="1"/>
</dbReference>
<dbReference type="InterPro" id="IPR038499">
    <property type="entry name" value="BRO1_sf"/>
</dbReference>
<sequence>MHFYLLTPKTKSASFLRIFRVKGDNPEDTRVIHPLSEATAHRERMREALRVYRQGPQSTPNPADVSKLVASIEAYLPHLFWCVNYYEQSRLDQAGRNGGGGSSSSSSNGRSKTPTASSVIDCEDFGMTVSSDEELEDPSSEGGNGGGPTPGFLDPDQFVHHHHQQQQQQQHQQPPPTVRGGSFSSSRSTRMLQAIGVGRSSTSSAAPTYTASPVSSTVPTGGPDTGSTEMFIWKSPLLSGLDDSTRLGQWANKLKRGKFASNSVYFETAFTLLAYGLALSTLAFRMVDALTISERDRVIAEGDIKKFKQAMLYLSQAAGIHDYILENILPKWKYNDATHRPPDLTPGMLRILSKLALADAQRIAIRVSMPQKTSPGLVAKLLIGVAEEYDIIFGLFQAQHSDDVKVMTTELRRYIKDGRTFLLGCAKRYLALDAHNGDHNGVAVGFAQLAMQDLETLVKKSSGGRWAIAVEATKSLKEVKDEWLLYNKLNSTVTFESIPNEAELNQRIPGGRTLLKMKVFIPIALDRNAGSQFSETSTSTEKKYALQHEYY</sequence>
<dbReference type="PROSITE" id="PS51180">
    <property type="entry name" value="BRO1"/>
    <property type="match status" value="1"/>
</dbReference>
<dbReference type="OrthoDB" id="10266451at2759"/>
<evidence type="ECO:0000313" key="6">
    <source>
        <dbReference type="Proteomes" id="UP000268162"/>
    </source>
</evidence>
<dbReference type="InterPro" id="IPR004328">
    <property type="entry name" value="BRO1_dom"/>
</dbReference>
<name>A0A4P9ZYU7_9FUNG</name>
<reference evidence="6" key="1">
    <citation type="journal article" date="2018" name="Nat. Microbiol.">
        <title>Leveraging single-cell genomics to expand the fungal tree of life.</title>
        <authorList>
            <person name="Ahrendt S.R."/>
            <person name="Quandt C.A."/>
            <person name="Ciobanu D."/>
            <person name="Clum A."/>
            <person name="Salamov A."/>
            <person name="Andreopoulos B."/>
            <person name="Cheng J.F."/>
            <person name="Woyke T."/>
            <person name="Pelin A."/>
            <person name="Henrissat B."/>
            <person name="Reynolds N.K."/>
            <person name="Benny G.L."/>
            <person name="Smith M.E."/>
            <person name="James T.Y."/>
            <person name="Grigoriev I.V."/>
        </authorList>
    </citation>
    <scope>NUCLEOTIDE SEQUENCE [LARGE SCALE GENOMIC DNA]</scope>
    <source>
        <strain evidence="6">RSA 468</strain>
    </source>
</reference>
<proteinExistence type="inferred from homology"/>
<evidence type="ECO:0000256" key="3">
    <source>
        <dbReference type="SAM" id="MobiDB-lite"/>
    </source>
</evidence>
<organism evidence="5 6">
    <name type="scientific">Dimargaris cristalligena</name>
    <dbReference type="NCBI Taxonomy" id="215637"/>
    <lineage>
        <taxon>Eukaryota</taxon>
        <taxon>Fungi</taxon>
        <taxon>Fungi incertae sedis</taxon>
        <taxon>Zoopagomycota</taxon>
        <taxon>Kickxellomycotina</taxon>
        <taxon>Dimargaritomycetes</taxon>
        <taxon>Dimargaritales</taxon>
        <taxon>Dimargaritaceae</taxon>
        <taxon>Dimargaris</taxon>
    </lineage>
</organism>
<dbReference type="STRING" id="215637.A0A4P9ZYU7"/>
<protein>
    <recommendedName>
        <fullName evidence="2">pH-response regulator protein palC</fullName>
    </recommendedName>
</protein>
<gene>
    <name evidence="5" type="ORF">BJ085DRAFT_37031</name>
</gene>
<evidence type="ECO:0000256" key="2">
    <source>
        <dbReference type="ARBA" id="ARBA00022193"/>
    </source>
</evidence>
<feature type="domain" description="BRO1" evidence="4">
    <location>
        <begin position="231"/>
        <end position="551"/>
    </location>
</feature>
<dbReference type="InterPro" id="IPR037505">
    <property type="entry name" value="pH-resp_palC"/>
</dbReference>
<keyword evidence="6" id="KW-1185">Reference proteome</keyword>
<dbReference type="GO" id="GO:0071467">
    <property type="term" value="P:cellular response to pH"/>
    <property type="evidence" value="ECO:0007669"/>
    <property type="project" value="InterPro"/>
</dbReference>
<dbReference type="GO" id="GO:0005886">
    <property type="term" value="C:plasma membrane"/>
    <property type="evidence" value="ECO:0007669"/>
    <property type="project" value="TreeGrafter"/>
</dbReference>
<comment type="similarity">
    <text evidence="1">Belongs to the palC family.</text>
</comment>
<feature type="compositionally biased region" description="Low complexity" evidence="3">
    <location>
        <begin position="200"/>
        <end position="220"/>
    </location>
</feature>
<feature type="compositionally biased region" description="Low complexity" evidence="3">
    <location>
        <begin position="179"/>
        <end position="188"/>
    </location>
</feature>
<dbReference type="PANTHER" id="PTHR40463">
    <property type="entry name" value="PH-RESPONSE REGULATOR PROTEIN PALC"/>
    <property type="match status" value="1"/>
</dbReference>
<dbReference type="SMART" id="SM01041">
    <property type="entry name" value="BRO1"/>
    <property type="match status" value="1"/>
</dbReference>
<evidence type="ECO:0000313" key="5">
    <source>
        <dbReference type="EMBL" id="RKP38857.1"/>
    </source>
</evidence>
<feature type="region of interest" description="Disordered" evidence="3">
    <location>
        <begin position="94"/>
        <end position="226"/>
    </location>
</feature>
<dbReference type="Pfam" id="PF03097">
    <property type="entry name" value="BRO1"/>
    <property type="match status" value="1"/>
</dbReference>
<dbReference type="AlphaFoldDB" id="A0A4P9ZYU7"/>